<evidence type="ECO:0000313" key="3">
    <source>
        <dbReference type="Proteomes" id="UP000020218"/>
    </source>
</evidence>
<name>A0A011NYR2_9PROT</name>
<proteinExistence type="inferred from homology"/>
<dbReference type="InterPro" id="IPR018445">
    <property type="entry name" value="Put_Phosphate_transp_reg"/>
</dbReference>
<dbReference type="Proteomes" id="UP000020218">
    <property type="component" value="Unassembled WGS sequence"/>
</dbReference>
<organism evidence="2 3">
    <name type="scientific">Candidatus Accumulibacter adjunctus</name>
    <dbReference type="NCBI Taxonomy" id="1454001"/>
    <lineage>
        <taxon>Bacteria</taxon>
        <taxon>Pseudomonadati</taxon>
        <taxon>Pseudomonadota</taxon>
        <taxon>Betaproteobacteria</taxon>
        <taxon>Candidatus Accumulibacter</taxon>
    </lineage>
</organism>
<comment type="caution">
    <text evidence="2">The sequence shown here is derived from an EMBL/GenBank/DDBJ whole genome shotgun (WGS) entry which is preliminary data.</text>
</comment>
<dbReference type="AlphaFoldDB" id="A0A011NYR2"/>
<keyword evidence="3" id="KW-1185">Reference proteome</keyword>
<protein>
    <recommendedName>
        <fullName evidence="4">DUF47 family protein</fullName>
    </recommendedName>
</protein>
<accession>A0A011NYR2</accession>
<evidence type="ECO:0000313" key="2">
    <source>
        <dbReference type="EMBL" id="EXI69780.1"/>
    </source>
</evidence>
<dbReference type="EMBL" id="JFAX01000001">
    <property type="protein sequence ID" value="EXI69780.1"/>
    <property type="molecule type" value="Genomic_DNA"/>
</dbReference>
<sequence>MTEKLKIVGALGEDALLLPALVNDALTANDRAKYYFSLLQTARLRAENLERPFSTLREERIASSVDQPSLDQVVAAARRSPDGPYLIPQAEQIVHRLLAAIREMIAPLAAVADGEHAAAFDERLVRLSAAAVVEDDQIDAACIDAMTRADRQRGDSLHLLVMDLHKELNVLQAALATESVDGAMTYGLADEDRELVAAFMQGVRRTAPLKFEHPGLGTTAARSGGVVVIQNDIGTTDAHVLVIRVDNLTVTTLYSDVHLQRLNFFASLFARWKVRWDDILSRRDGAMDDGLYHLAVARHEAGDRDGLLDFLAFLGSRLVFLIDWNKARKRLRSLLGKSDAADLLKWAADEDVGHMGFLKCGGDELIYRGLALAARGDYRPGLFLHDVLPRHLAREFMQFVFRAASLGLREGKQILLIEDEVVVELSRFFRGAEERLLDMAAEHAALTWEVAAGLRDSLLRARLSDWQRHFGHNAERAKAWESQADDLVQAARLAMRRSEPAAFLAQLIEAADEVVDCLEDAAFRLTTLPAESNGELCRQLETLARLVLAAAQEYVKVVATARSGRDASSREDMQDLLAGVHRIIALEHECDDAERAAEAALLARAGSFRELYVLAETGKDLEQAADELMCVALKFRDHALSEVAAH</sequence>
<evidence type="ECO:0008006" key="4">
    <source>
        <dbReference type="Google" id="ProtNLM"/>
    </source>
</evidence>
<gene>
    <name evidence="2" type="ORF">AW08_00273</name>
</gene>
<comment type="similarity">
    <text evidence="1">Belongs to the UPF0111 family.</text>
</comment>
<dbReference type="Gene3D" id="1.20.58.220">
    <property type="entry name" value="Phosphate transport system protein phou homolog 2, domain 2"/>
    <property type="match status" value="1"/>
</dbReference>
<evidence type="ECO:0000256" key="1">
    <source>
        <dbReference type="ARBA" id="ARBA00008591"/>
    </source>
</evidence>
<dbReference type="Pfam" id="PF01865">
    <property type="entry name" value="PhoU_div"/>
    <property type="match status" value="1"/>
</dbReference>
<dbReference type="PATRIC" id="fig|1454001.3.peg.105"/>
<dbReference type="InterPro" id="IPR038078">
    <property type="entry name" value="PhoU-like_sf"/>
</dbReference>
<reference evidence="2" key="1">
    <citation type="submission" date="2014-02" db="EMBL/GenBank/DDBJ databases">
        <title>Expanding our view of genomic diversity in Candidatus Accumulibacter clades.</title>
        <authorList>
            <person name="Skennerton C.T."/>
            <person name="Barr J.J."/>
            <person name="Slater F.R."/>
            <person name="Bond P.L."/>
            <person name="Tyson G.W."/>
        </authorList>
    </citation>
    <scope>NUCLEOTIDE SEQUENCE [LARGE SCALE GENOMIC DNA]</scope>
</reference>